<evidence type="ECO:0000313" key="2">
    <source>
        <dbReference type="EMBL" id="AOP32699.1"/>
    </source>
</evidence>
<dbReference type="OrthoDB" id="324053at2"/>
<keyword evidence="3" id="KW-1185">Reference proteome</keyword>
<proteinExistence type="predicted"/>
<accession>A0A1D7USV5</accession>
<sequence length="241" mass="27770">MVTKSIPLFISAFALLSSGLLLFLILNFFYKRSKMISFEKRKNIYIPIFAILLLLLLQGALAFRGFFLYFGLPPRLLIGVVTTFVIFLSFGFSSRVFPILKEFGSLRLCLFQVWRILPEVLIFLLVRDGLLSEIMTAKGQNFDLWVPLSAPILYFAITRNLLSIRWLLLWNVIAIFVLGLTVFTGIMSAPFPFRIFFTDPPNEIVTRFPITYLPLLMVPLAFTLHVLGIAIGWKEWKEKEF</sequence>
<feature type="transmembrane region" description="Helical" evidence="1">
    <location>
        <begin position="76"/>
        <end position="93"/>
    </location>
</feature>
<keyword evidence="1" id="KW-0812">Transmembrane</keyword>
<dbReference type="KEGG" id="laj:A0128_01725"/>
<gene>
    <name evidence="2" type="ORF">A0128_01725</name>
</gene>
<dbReference type="Proteomes" id="UP000094197">
    <property type="component" value="Chromosome 1"/>
</dbReference>
<reference evidence="2 3" key="1">
    <citation type="submission" date="2016-04" db="EMBL/GenBank/DDBJ databases">
        <title>Complete genome seqeunce of Leptospira alstonii serovar Room22.</title>
        <authorList>
            <person name="Nally J.E."/>
            <person name="Bayles D.O."/>
            <person name="Hurley D."/>
            <person name="Fanning S."/>
            <person name="McMahon B.J."/>
            <person name="Arent Z."/>
        </authorList>
    </citation>
    <scope>NUCLEOTIDE SEQUENCE [LARGE SCALE GENOMIC DNA]</scope>
    <source>
        <strain evidence="2 3">GWTS #1</strain>
    </source>
</reference>
<feature type="transmembrane region" description="Helical" evidence="1">
    <location>
        <begin position="42"/>
        <end position="70"/>
    </location>
</feature>
<evidence type="ECO:0000256" key="1">
    <source>
        <dbReference type="SAM" id="Phobius"/>
    </source>
</evidence>
<feature type="transmembrane region" description="Helical" evidence="1">
    <location>
        <begin position="169"/>
        <end position="191"/>
    </location>
</feature>
<keyword evidence="1" id="KW-0472">Membrane</keyword>
<feature type="transmembrane region" description="Helical" evidence="1">
    <location>
        <begin position="211"/>
        <end position="233"/>
    </location>
</feature>
<dbReference type="EMBL" id="CP015217">
    <property type="protein sequence ID" value="AOP32699.1"/>
    <property type="molecule type" value="Genomic_DNA"/>
</dbReference>
<organism evidence="2 3">
    <name type="scientific">Leptospira tipperaryensis</name>
    <dbReference type="NCBI Taxonomy" id="2564040"/>
    <lineage>
        <taxon>Bacteria</taxon>
        <taxon>Pseudomonadati</taxon>
        <taxon>Spirochaetota</taxon>
        <taxon>Spirochaetia</taxon>
        <taxon>Leptospirales</taxon>
        <taxon>Leptospiraceae</taxon>
        <taxon>Leptospira</taxon>
    </lineage>
</organism>
<dbReference type="RefSeq" id="WP_069605948.1">
    <property type="nucleotide sequence ID" value="NZ_CP015217.1"/>
</dbReference>
<feature type="transmembrane region" description="Helical" evidence="1">
    <location>
        <begin position="6"/>
        <end position="30"/>
    </location>
</feature>
<dbReference type="AlphaFoldDB" id="A0A1D7USV5"/>
<name>A0A1D7USV5_9LEPT</name>
<protein>
    <submittedName>
        <fullName evidence="2">Uncharacterized protein</fullName>
    </submittedName>
</protein>
<evidence type="ECO:0000313" key="3">
    <source>
        <dbReference type="Proteomes" id="UP000094197"/>
    </source>
</evidence>
<keyword evidence="1" id="KW-1133">Transmembrane helix</keyword>